<name>A0A5B0QJH7_PUCGR</name>
<dbReference type="AlphaFoldDB" id="A0A5B0QJH7"/>
<reference evidence="2 3" key="1">
    <citation type="submission" date="2019-05" db="EMBL/GenBank/DDBJ databases">
        <title>Emergence of the Ug99 lineage of the wheat stem rust pathogen through somatic hybridization.</title>
        <authorList>
            <person name="Li F."/>
            <person name="Upadhyaya N.M."/>
            <person name="Sperschneider J."/>
            <person name="Matny O."/>
            <person name="Nguyen-Phuc H."/>
            <person name="Mago R."/>
            <person name="Raley C."/>
            <person name="Miller M.E."/>
            <person name="Silverstein K.A.T."/>
            <person name="Henningsen E."/>
            <person name="Hirsch C.D."/>
            <person name="Visser B."/>
            <person name="Pretorius Z.A."/>
            <person name="Steffenson B.J."/>
            <person name="Schwessinger B."/>
            <person name="Dodds P.N."/>
            <person name="Figueroa M."/>
        </authorList>
    </citation>
    <scope>NUCLEOTIDE SEQUENCE [LARGE SCALE GENOMIC DNA]</scope>
    <source>
        <strain evidence="2">21-0</strain>
    </source>
</reference>
<feature type="region of interest" description="Disordered" evidence="1">
    <location>
        <begin position="515"/>
        <end position="561"/>
    </location>
</feature>
<feature type="compositionally biased region" description="Polar residues" evidence="1">
    <location>
        <begin position="526"/>
        <end position="535"/>
    </location>
</feature>
<dbReference type="Proteomes" id="UP000324748">
    <property type="component" value="Unassembled WGS sequence"/>
</dbReference>
<dbReference type="GO" id="GO:0005634">
    <property type="term" value="C:nucleus"/>
    <property type="evidence" value="ECO:0007669"/>
    <property type="project" value="TreeGrafter"/>
</dbReference>
<dbReference type="InterPro" id="IPR046341">
    <property type="entry name" value="SET_dom_sf"/>
</dbReference>
<evidence type="ECO:0000256" key="1">
    <source>
        <dbReference type="SAM" id="MobiDB-lite"/>
    </source>
</evidence>
<keyword evidence="3" id="KW-1185">Reference proteome</keyword>
<evidence type="ECO:0008006" key="4">
    <source>
        <dbReference type="Google" id="ProtNLM"/>
    </source>
</evidence>
<gene>
    <name evidence="2" type="ORF">PGT21_028013</name>
</gene>
<dbReference type="SUPFAM" id="SSF82199">
    <property type="entry name" value="SET domain"/>
    <property type="match status" value="1"/>
</dbReference>
<organism evidence="2 3">
    <name type="scientific">Puccinia graminis f. sp. tritici</name>
    <dbReference type="NCBI Taxonomy" id="56615"/>
    <lineage>
        <taxon>Eukaryota</taxon>
        <taxon>Fungi</taxon>
        <taxon>Dikarya</taxon>
        <taxon>Basidiomycota</taxon>
        <taxon>Pucciniomycotina</taxon>
        <taxon>Pucciniomycetes</taxon>
        <taxon>Pucciniales</taxon>
        <taxon>Pucciniaceae</taxon>
        <taxon>Puccinia</taxon>
    </lineage>
</organism>
<protein>
    <recommendedName>
        <fullName evidence="4">SET domain-containing protein</fullName>
    </recommendedName>
</protein>
<evidence type="ECO:0000313" key="3">
    <source>
        <dbReference type="Proteomes" id="UP000324748"/>
    </source>
</evidence>
<accession>A0A5B0QJH7</accession>
<dbReference type="EMBL" id="VSWC01000015">
    <property type="protein sequence ID" value="KAA1113316.1"/>
    <property type="molecule type" value="Genomic_DNA"/>
</dbReference>
<evidence type="ECO:0000313" key="2">
    <source>
        <dbReference type="EMBL" id="KAA1113316.1"/>
    </source>
</evidence>
<dbReference type="OrthoDB" id="441812at2759"/>
<proteinExistence type="predicted"/>
<dbReference type="InterPro" id="IPR050600">
    <property type="entry name" value="SETD3_SETD6_MTase"/>
</dbReference>
<dbReference type="PANTHER" id="PTHR13271:SF34">
    <property type="entry name" value="N-LYSINE METHYLTRANSFERASE SETD6"/>
    <property type="match status" value="1"/>
</dbReference>
<dbReference type="Gene3D" id="3.90.1410.10">
    <property type="entry name" value="set domain protein methyltransferase, domain 1"/>
    <property type="match status" value="1"/>
</dbReference>
<dbReference type="CDD" id="cd10527">
    <property type="entry name" value="SET_LSMT"/>
    <property type="match status" value="1"/>
</dbReference>
<dbReference type="PANTHER" id="PTHR13271">
    <property type="entry name" value="UNCHARACTERIZED PUTATIVE METHYLTRANSFERASE"/>
    <property type="match status" value="1"/>
</dbReference>
<sequence>MGFPVVNTINVTRGFTGDTASQQSTCRMSSYRDRVNEFFNWTNTQQAHLHPQLRLRTTTTTTITTNKQQDYSIELCPSEQQLDIIPKDTTVASIPKRACFSHRTSSLTNLDSSLLSSLPIDQQPVIRLTIHLIHELSLGTHSPWHPYLDLLSHPEHHQPRLIHLQVDEQPEIQRWVRGTEIERLLKAGRIISLARLHEIHENLAKTSVWETFLMAFTIVSSRAFQIDHYHHLALVPIADLFDHSDQPDVEMVSEPFVCDQCGAVDECIHDSKNLIQPIETTPSINQDTIEMVTIHPLVPPTLDQLQRSNPSSEHQEEPLPTVYNTYGRLPNARLLAEYGFMIDGNTHDKLHFDLDEVKIGGAETEGKAIGAVLGRLMGIGVLDNRVYDELVCELSEDTSLSDLSMDSNARLSPHLWLTIVFESYHPTPKCPILSAEIVTRLLALQSSISFHLHHSASLPPMDSSETDLWAHLVRIASLVQKVCAKRLGRYFLSEKSIDELLTLKESLLIDYEDPENIEEEKHDPLPSTQQVTSPGRSIPKETKEKAETKQEARGGGRIQVGGRKEKRETLAMAIEYVCSERILLNTCISLWNELEDALSPFTSSAS</sequence>
<feature type="compositionally biased region" description="Basic and acidic residues" evidence="1">
    <location>
        <begin position="538"/>
        <end position="554"/>
    </location>
</feature>
<dbReference type="GO" id="GO:0016279">
    <property type="term" value="F:protein-lysine N-methyltransferase activity"/>
    <property type="evidence" value="ECO:0007669"/>
    <property type="project" value="TreeGrafter"/>
</dbReference>
<comment type="caution">
    <text evidence="2">The sequence shown here is derived from an EMBL/GenBank/DDBJ whole genome shotgun (WGS) entry which is preliminary data.</text>
</comment>